<evidence type="ECO:0000256" key="7">
    <source>
        <dbReference type="ARBA" id="ARBA00022989"/>
    </source>
</evidence>
<evidence type="ECO:0000256" key="9">
    <source>
        <dbReference type="ARBA" id="ARBA00024202"/>
    </source>
</evidence>
<dbReference type="EMBL" id="JAOVQM010000005">
    <property type="protein sequence ID" value="MCV2232471.1"/>
    <property type="molecule type" value="Genomic_DNA"/>
</dbReference>
<dbReference type="CDD" id="cd06261">
    <property type="entry name" value="TM_PBP2"/>
    <property type="match status" value="1"/>
</dbReference>
<evidence type="ECO:0000256" key="1">
    <source>
        <dbReference type="ARBA" id="ARBA00004651"/>
    </source>
</evidence>
<evidence type="ECO:0000256" key="5">
    <source>
        <dbReference type="ARBA" id="ARBA00022856"/>
    </source>
</evidence>
<name>A0ABT2Y6W0_9MOLU</name>
<dbReference type="InterPro" id="IPR035906">
    <property type="entry name" value="MetI-like_sf"/>
</dbReference>
<protein>
    <submittedName>
        <fullName evidence="12">ABC transporter permease</fullName>
    </submittedName>
</protein>
<dbReference type="Proteomes" id="UP001177160">
    <property type="component" value="Unassembled WGS sequence"/>
</dbReference>
<comment type="similarity">
    <text evidence="9">Belongs to the binding-protein-dependent transport system permease family. OppBC subfamily.</text>
</comment>
<dbReference type="Pfam" id="PF12911">
    <property type="entry name" value="OppC_N"/>
    <property type="match status" value="1"/>
</dbReference>
<evidence type="ECO:0000256" key="10">
    <source>
        <dbReference type="RuleBase" id="RU363032"/>
    </source>
</evidence>
<dbReference type="InterPro" id="IPR050366">
    <property type="entry name" value="BP-dependent_transpt_permease"/>
</dbReference>
<evidence type="ECO:0000313" key="12">
    <source>
        <dbReference type="EMBL" id="MCV2232471.1"/>
    </source>
</evidence>
<dbReference type="Pfam" id="PF00528">
    <property type="entry name" value="BPD_transp_1"/>
    <property type="match status" value="1"/>
</dbReference>
<dbReference type="SUPFAM" id="SSF161098">
    <property type="entry name" value="MetI-like"/>
    <property type="match status" value="1"/>
</dbReference>
<feature type="transmembrane region" description="Helical" evidence="10">
    <location>
        <begin position="602"/>
        <end position="622"/>
    </location>
</feature>
<feature type="domain" description="ABC transmembrane type-1" evidence="11">
    <location>
        <begin position="422"/>
        <end position="623"/>
    </location>
</feature>
<dbReference type="RefSeq" id="WP_263608658.1">
    <property type="nucleotide sequence ID" value="NZ_JAOVQM010000005.1"/>
</dbReference>
<keyword evidence="7 10" id="KW-1133">Transmembrane helix</keyword>
<dbReference type="PANTHER" id="PTHR43386:SF24">
    <property type="entry name" value="OLIGOPEPTIDE TRANSPORT SYSTEM PERMEASE PROTEIN AMID"/>
    <property type="match status" value="1"/>
</dbReference>
<keyword evidence="4 10" id="KW-0812">Transmembrane</keyword>
<feature type="transmembrane region" description="Helical" evidence="10">
    <location>
        <begin position="471"/>
        <end position="494"/>
    </location>
</feature>
<evidence type="ECO:0000313" key="13">
    <source>
        <dbReference type="Proteomes" id="UP001177160"/>
    </source>
</evidence>
<feature type="transmembrane region" description="Helical" evidence="10">
    <location>
        <begin position="563"/>
        <end position="590"/>
    </location>
</feature>
<feature type="transmembrane region" description="Helical" evidence="10">
    <location>
        <begin position="426"/>
        <end position="451"/>
    </location>
</feature>
<evidence type="ECO:0000256" key="4">
    <source>
        <dbReference type="ARBA" id="ARBA00022692"/>
    </source>
</evidence>
<dbReference type="Gene3D" id="1.10.3720.10">
    <property type="entry name" value="MetI-like"/>
    <property type="match status" value="1"/>
</dbReference>
<keyword evidence="2 10" id="KW-0813">Transport</keyword>
<comment type="subcellular location">
    <subcellularLocation>
        <location evidence="1 10">Cell membrane</location>
        <topology evidence="1 10">Multi-pass membrane protein</topology>
    </subcellularLocation>
</comment>
<organism evidence="12 13">
    <name type="scientific">Paracholeplasma manati</name>
    <dbReference type="NCBI Taxonomy" id="591373"/>
    <lineage>
        <taxon>Bacteria</taxon>
        <taxon>Bacillati</taxon>
        <taxon>Mycoplasmatota</taxon>
        <taxon>Mollicutes</taxon>
        <taxon>Acholeplasmatales</taxon>
        <taxon>Acholeplasmataceae</taxon>
        <taxon>Paracholeplasma</taxon>
    </lineage>
</organism>
<proteinExistence type="inferred from homology"/>
<feature type="transmembrane region" description="Helical" evidence="10">
    <location>
        <begin position="46"/>
        <end position="65"/>
    </location>
</feature>
<keyword evidence="5" id="KW-0571">Peptide transport</keyword>
<dbReference type="PROSITE" id="PS50928">
    <property type="entry name" value="ABC_TM1"/>
    <property type="match status" value="1"/>
</dbReference>
<dbReference type="PANTHER" id="PTHR43386">
    <property type="entry name" value="OLIGOPEPTIDE TRANSPORT SYSTEM PERMEASE PROTEIN APPC"/>
    <property type="match status" value="1"/>
</dbReference>
<accession>A0ABT2Y6W0</accession>
<dbReference type="InterPro" id="IPR025966">
    <property type="entry name" value="OppC_N"/>
</dbReference>
<evidence type="ECO:0000259" key="11">
    <source>
        <dbReference type="PROSITE" id="PS50928"/>
    </source>
</evidence>
<evidence type="ECO:0000256" key="8">
    <source>
        <dbReference type="ARBA" id="ARBA00023136"/>
    </source>
</evidence>
<dbReference type="InterPro" id="IPR000515">
    <property type="entry name" value="MetI-like"/>
</dbReference>
<sequence length="638" mass="71233">MEKQYDPSYFQLVQENEKLMDKKLRTKQLSYFQDAMLRFTKNKYNVTATIILLIMILMSIFVPMITPKYLYSQTNAGIMTLPPRIPILELIGITDGTKLYKNQPVQVNTIEIDEDGKASGTPEGFDMEYIKPGSIKYSYTIGTEVDEKYVGGTNTLYVNYDRIGYSVASNTLFTYTNAHEIVLDIESITEGATLKVYLSQWNTSSFSRTWDQLELLGTVTSEGIHRFDPMDGVSSGTARFIVLKLELPEKSVDGSENVVFNSVQIQNKADETVLQDYTGYTLATFVFYTHGQGIENGRFVRKDAKMLVAEFVYDVYGAIFADKPATIGRVEYERILSENPGMEDTIEMDENDPRAWTFGSGYPLSAVTGYEDFTVPGTGLQFRNYFVMKDGAYAVGFEDTPYFLFGTDEFGRDLFTLIWLGLRTSLLLGFMAAAVNIVVGIIWGSTSAYYGGQVDILMERFVDIWGSFPQITMIGIITVLIGPGFTALFIFMIYDGWIGAAGITRIQFYRYKGREYVLAARTLGASDRRIIFKHILPNALGTIVTRVVLSIPSVIFLEVNLSFLGFGIGNGQTLAIGPIELTGTSIGVILNDGQQQIMAGNTWLVIFPTLVVATLMISFNMFGNALRDALNPQLRGSE</sequence>
<comment type="caution">
    <text evidence="12">The sequence shown here is derived from an EMBL/GenBank/DDBJ whole genome shotgun (WGS) entry which is preliminary data.</text>
</comment>
<evidence type="ECO:0000256" key="2">
    <source>
        <dbReference type="ARBA" id="ARBA00022448"/>
    </source>
</evidence>
<keyword evidence="3" id="KW-1003">Cell membrane</keyword>
<evidence type="ECO:0000256" key="3">
    <source>
        <dbReference type="ARBA" id="ARBA00022475"/>
    </source>
</evidence>
<keyword evidence="6" id="KW-0653">Protein transport</keyword>
<reference evidence="12" key="1">
    <citation type="submission" date="2022-09" db="EMBL/GenBank/DDBJ databases">
        <title>Novel Mycoplasma species identified in domestic and wild animals.</title>
        <authorList>
            <person name="Volokhov D.V."/>
            <person name="Furtak V.A."/>
            <person name="Zagorodnyaya T.A."/>
        </authorList>
    </citation>
    <scope>NUCLEOTIDE SEQUENCE</scope>
    <source>
        <strain evidence="12">Oakley</strain>
    </source>
</reference>
<evidence type="ECO:0000256" key="6">
    <source>
        <dbReference type="ARBA" id="ARBA00022927"/>
    </source>
</evidence>
<keyword evidence="13" id="KW-1185">Reference proteome</keyword>
<gene>
    <name evidence="12" type="ORF">N7548_06490</name>
</gene>
<feature type="transmembrane region" description="Helical" evidence="10">
    <location>
        <begin position="535"/>
        <end position="557"/>
    </location>
</feature>
<keyword evidence="8 10" id="KW-0472">Membrane</keyword>